<dbReference type="InterPro" id="IPR003661">
    <property type="entry name" value="HisK_dim/P_dom"/>
</dbReference>
<dbReference type="PANTHER" id="PTHR45453:SF1">
    <property type="entry name" value="PHOSPHATE REGULON SENSOR PROTEIN PHOR"/>
    <property type="match status" value="1"/>
</dbReference>
<dbReference type="AlphaFoldDB" id="A0A9Q9CH37"/>
<keyword evidence="8" id="KW-1133">Transmembrane helix</keyword>
<protein>
    <recommendedName>
        <fullName evidence="3">histidine kinase</fullName>
        <ecNumber evidence="3">2.7.13.3</ecNumber>
    </recommendedName>
</protein>
<keyword evidence="7" id="KW-0902">Two-component regulatory system</keyword>
<evidence type="ECO:0000313" key="11">
    <source>
        <dbReference type="EMBL" id="UUF08839.1"/>
    </source>
</evidence>
<keyword evidence="12" id="KW-1185">Reference proteome</keyword>
<dbReference type="CDD" id="cd00075">
    <property type="entry name" value="HATPase"/>
    <property type="match status" value="1"/>
</dbReference>
<dbReference type="GO" id="GO:0004721">
    <property type="term" value="F:phosphoprotein phosphatase activity"/>
    <property type="evidence" value="ECO:0007669"/>
    <property type="project" value="TreeGrafter"/>
</dbReference>
<reference evidence="11 12" key="1">
    <citation type="submission" date="2021-03" db="EMBL/GenBank/DDBJ databases">
        <title>Comparative Genomics and Metabolomics in the genus Turicibacter.</title>
        <authorList>
            <person name="Maki J."/>
            <person name="Looft T."/>
        </authorList>
    </citation>
    <scope>NUCLEOTIDE SEQUENCE</scope>
    <source>
        <strain evidence="11">ISU324</strain>
        <strain evidence="10 12">MMM721</strain>
    </source>
</reference>
<evidence type="ECO:0000256" key="5">
    <source>
        <dbReference type="ARBA" id="ARBA00022679"/>
    </source>
</evidence>
<proteinExistence type="predicted"/>
<keyword evidence="5" id="KW-0808">Transferase</keyword>
<dbReference type="Proteomes" id="UP001058016">
    <property type="component" value="Chromosome"/>
</dbReference>
<dbReference type="Pfam" id="PF00512">
    <property type="entry name" value="HisKA"/>
    <property type="match status" value="1"/>
</dbReference>
<evidence type="ECO:0000256" key="2">
    <source>
        <dbReference type="ARBA" id="ARBA00004370"/>
    </source>
</evidence>
<feature type="transmembrane region" description="Helical" evidence="8">
    <location>
        <begin position="7"/>
        <end position="29"/>
    </location>
</feature>
<evidence type="ECO:0000313" key="13">
    <source>
        <dbReference type="Proteomes" id="UP001058072"/>
    </source>
</evidence>
<dbReference type="InterPro" id="IPR036890">
    <property type="entry name" value="HATPase_C_sf"/>
</dbReference>
<dbReference type="SMART" id="SM00387">
    <property type="entry name" value="HATPase_c"/>
    <property type="match status" value="1"/>
</dbReference>
<name>A0A9Q9CH37_9FIRM</name>
<dbReference type="GO" id="GO:0005886">
    <property type="term" value="C:plasma membrane"/>
    <property type="evidence" value="ECO:0007669"/>
    <property type="project" value="TreeGrafter"/>
</dbReference>
<dbReference type="SUPFAM" id="SSF47384">
    <property type="entry name" value="Homodimeric domain of signal transducing histidine kinase"/>
    <property type="match status" value="1"/>
</dbReference>
<dbReference type="PROSITE" id="PS50109">
    <property type="entry name" value="HIS_KIN"/>
    <property type="match status" value="1"/>
</dbReference>
<organism evidence="11 13">
    <name type="scientific">Turicibacter bilis</name>
    <dbReference type="NCBI Taxonomy" id="2735723"/>
    <lineage>
        <taxon>Bacteria</taxon>
        <taxon>Bacillati</taxon>
        <taxon>Bacillota</taxon>
        <taxon>Erysipelotrichia</taxon>
        <taxon>Erysipelotrichales</taxon>
        <taxon>Turicibacteraceae</taxon>
        <taxon>Turicibacter</taxon>
    </lineage>
</organism>
<dbReference type="Pfam" id="PF02518">
    <property type="entry name" value="HATPase_c"/>
    <property type="match status" value="1"/>
</dbReference>
<dbReference type="Proteomes" id="UP001058072">
    <property type="component" value="Chromosome"/>
</dbReference>
<keyword evidence="6 11" id="KW-0418">Kinase</keyword>
<dbReference type="CDD" id="cd00082">
    <property type="entry name" value="HisKA"/>
    <property type="match status" value="1"/>
</dbReference>
<accession>A0A9Q9CH37</accession>
<dbReference type="InterPro" id="IPR036097">
    <property type="entry name" value="HisK_dim/P_sf"/>
</dbReference>
<dbReference type="GO" id="GO:0016036">
    <property type="term" value="P:cellular response to phosphate starvation"/>
    <property type="evidence" value="ECO:0007669"/>
    <property type="project" value="TreeGrafter"/>
</dbReference>
<dbReference type="SMART" id="SM00388">
    <property type="entry name" value="HisKA"/>
    <property type="match status" value="1"/>
</dbReference>
<evidence type="ECO:0000256" key="6">
    <source>
        <dbReference type="ARBA" id="ARBA00022777"/>
    </source>
</evidence>
<sequence length="332" mass="38480">MSRNKEFFIFMSIQFILMCLVTIVCLIVNVRLGLFVLGMQVLMWIAFFMYHRWRYIQIAKLSETLRRVSLGHYELEIRDNQEGELSILKSELYKVTLRLKEANELLEQETQYLADAMSDISHQLKTPLTSMRMMNELLADPNLDEQTRLMFISQNKTQLDRLQWLVSSLLKFAKLDTKTADFKQEILSVKTLIQHAIEPLMIPLEIKEQQFIVQGDECKIVGDFHWTVEALTNIFKNAIEHTPVCGTIQVNIQKNPIYTEITIKDNGEGIDKEDLPYLFKRFYRGKNANRDSVGIGLAMAKSIINEQNGDILVESILGVGTTFKLKFYKLIV</sequence>
<evidence type="ECO:0000313" key="10">
    <source>
        <dbReference type="EMBL" id="UUF05714.1"/>
    </source>
</evidence>
<dbReference type="GO" id="GO:0000155">
    <property type="term" value="F:phosphorelay sensor kinase activity"/>
    <property type="evidence" value="ECO:0007669"/>
    <property type="project" value="InterPro"/>
</dbReference>
<comment type="subcellular location">
    <subcellularLocation>
        <location evidence="2">Membrane</location>
    </subcellularLocation>
</comment>
<dbReference type="InterPro" id="IPR003594">
    <property type="entry name" value="HATPase_dom"/>
</dbReference>
<dbReference type="SUPFAM" id="SSF55874">
    <property type="entry name" value="ATPase domain of HSP90 chaperone/DNA topoisomerase II/histidine kinase"/>
    <property type="match status" value="1"/>
</dbReference>
<feature type="domain" description="Histidine kinase" evidence="9">
    <location>
        <begin position="119"/>
        <end position="331"/>
    </location>
</feature>
<dbReference type="EC" id="2.7.13.3" evidence="3"/>
<dbReference type="Gene3D" id="3.30.565.10">
    <property type="entry name" value="Histidine kinase-like ATPase, C-terminal domain"/>
    <property type="match status" value="1"/>
</dbReference>
<evidence type="ECO:0000256" key="4">
    <source>
        <dbReference type="ARBA" id="ARBA00022553"/>
    </source>
</evidence>
<evidence type="ECO:0000256" key="1">
    <source>
        <dbReference type="ARBA" id="ARBA00000085"/>
    </source>
</evidence>
<evidence type="ECO:0000256" key="3">
    <source>
        <dbReference type="ARBA" id="ARBA00012438"/>
    </source>
</evidence>
<gene>
    <name evidence="10" type="ORF">J0J69_11765</name>
    <name evidence="11" type="ORF">J0J70_02175</name>
</gene>
<keyword evidence="8" id="KW-0472">Membrane</keyword>
<dbReference type="EMBL" id="CP071250">
    <property type="protein sequence ID" value="UUF08839.1"/>
    <property type="molecule type" value="Genomic_DNA"/>
</dbReference>
<dbReference type="InterPro" id="IPR004358">
    <property type="entry name" value="Sig_transdc_His_kin-like_C"/>
</dbReference>
<dbReference type="PANTHER" id="PTHR45453">
    <property type="entry name" value="PHOSPHATE REGULON SENSOR PROTEIN PHOR"/>
    <property type="match status" value="1"/>
</dbReference>
<dbReference type="Gene3D" id="1.10.287.130">
    <property type="match status" value="1"/>
</dbReference>
<keyword evidence="8" id="KW-0812">Transmembrane</keyword>
<dbReference type="RefSeq" id="WP_055305794.1">
    <property type="nucleotide sequence ID" value="NZ_CP071249.1"/>
</dbReference>
<feature type="transmembrane region" description="Helical" evidence="8">
    <location>
        <begin position="35"/>
        <end position="53"/>
    </location>
</feature>
<evidence type="ECO:0000256" key="8">
    <source>
        <dbReference type="SAM" id="Phobius"/>
    </source>
</evidence>
<evidence type="ECO:0000313" key="12">
    <source>
        <dbReference type="Proteomes" id="UP001058016"/>
    </source>
</evidence>
<comment type="catalytic activity">
    <reaction evidence="1">
        <text>ATP + protein L-histidine = ADP + protein N-phospho-L-histidine.</text>
        <dbReference type="EC" id="2.7.13.3"/>
    </reaction>
</comment>
<dbReference type="EMBL" id="CP071249">
    <property type="protein sequence ID" value="UUF05714.1"/>
    <property type="molecule type" value="Genomic_DNA"/>
</dbReference>
<keyword evidence="4" id="KW-0597">Phosphoprotein</keyword>
<dbReference type="InterPro" id="IPR050351">
    <property type="entry name" value="BphY/WalK/GraS-like"/>
</dbReference>
<dbReference type="InterPro" id="IPR005467">
    <property type="entry name" value="His_kinase_dom"/>
</dbReference>
<dbReference type="PRINTS" id="PR00344">
    <property type="entry name" value="BCTRLSENSOR"/>
</dbReference>
<evidence type="ECO:0000256" key="7">
    <source>
        <dbReference type="ARBA" id="ARBA00023012"/>
    </source>
</evidence>
<evidence type="ECO:0000259" key="9">
    <source>
        <dbReference type="PROSITE" id="PS50109"/>
    </source>
</evidence>